<dbReference type="AlphaFoldDB" id="A0A0F9U997"/>
<evidence type="ECO:0000313" key="2">
    <source>
        <dbReference type="EMBL" id="KKN50233.1"/>
    </source>
</evidence>
<evidence type="ECO:0000259" key="1">
    <source>
        <dbReference type="Pfam" id="PF19823"/>
    </source>
</evidence>
<organism evidence="2">
    <name type="scientific">marine sediment metagenome</name>
    <dbReference type="NCBI Taxonomy" id="412755"/>
    <lineage>
        <taxon>unclassified sequences</taxon>
        <taxon>metagenomes</taxon>
        <taxon>ecological metagenomes</taxon>
    </lineage>
</organism>
<reference evidence="2" key="1">
    <citation type="journal article" date="2015" name="Nature">
        <title>Complex archaea that bridge the gap between prokaryotes and eukaryotes.</title>
        <authorList>
            <person name="Spang A."/>
            <person name="Saw J.H."/>
            <person name="Jorgensen S.L."/>
            <person name="Zaremba-Niedzwiedzka K."/>
            <person name="Martijn J."/>
            <person name="Lind A.E."/>
            <person name="van Eijk R."/>
            <person name="Schleper C."/>
            <person name="Guy L."/>
            <person name="Ettema T.J."/>
        </authorList>
    </citation>
    <scope>NUCLEOTIDE SEQUENCE</scope>
</reference>
<sequence>MKKTFFTTFLLLTFFIPVMFPQEEKKVASPLFEQPLLITSAGQSAEVRLASVLAKRGELNFILSKTATPKDLENIKTLALVLGVSLKGLGAAGLDIAKEKERVNLLVEEAQKKNIPLLCLHLGGESRRGQLSDAFISIFLPKAKMVIVVKSGNKDKLFTRLCEEHKIPLIEVEKTVDTLEPLKNAFK</sequence>
<gene>
    <name evidence="2" type="ORF">LCGC14_0634960</name>
</gene>
<name>A0A0F9U997_9ZZZZ</name>
<comment type="caution">
    <text evidence="2">The sequence shown here is derived from an EMBL/GenBank/DDBJ whole genome shotgun (WGS) entry which is preliminary data.</text>
</comment>
<feature type="domain" description="DUF6305" evidence="1">
    <location>
        <begin position="33"/>
        <end position="186"/>
    </location>
</feature>
<protein>
    <recommendedName>
        <fullName evidence="1">DUF6305 domain-containing protein</fullName>
    </recommendedName>
</protein>
<dbReference type="InterPro" id="IPR046272">
    <property type="entry name" value="DUF6305"/>
</dbReference>
<proteinExistence type="predicted"/>
<accession>A0A0F9U997</accession>
<dbReference type="Pfam" id="PF19823">
    <property type="entry name" value="DUF6305"/>
    <property type="match status" value="1"/>
</dbReference>
<dbReference type="EMBL" id="LAZR01001126">
    <property type="protein sequence ID" value="KKN50233.1"/>
    <property type="molecule type" value="Genomic_DNA"/>
</dbReference>